<dbReference type="EMBL" id="MU273487">
    <property type="protein sequence ID" value="KAI0035293.1"/>
    <property type="molecule type" value="Genomic_DNA"/>
</dbReference>
<dbReference type="Proteomes" id="UP000814128">
    <property type="component" value="Unassembled WGS sequence"/>
</dbReference>
<keyword evidence="2" id="KW-1185">Reference proteome</keyword>
<reference evidence="1" key="2">
    <citation type="journal article" date="2022" name="New Phytol.">
        <title>Evolutionary transition to the ectomycorrhizal habit in the genomes of a hyperdiverse lineage of mushroom-forming fungi.</title>
        <authorList>
            <person name="Looney B."/>
            <person name="Miyauchi S."/>
            <person name="Morin E."/>
            <person name="Drula E."/>
            <person name="Courty P.E."/>
            <person name="Kohler A."/>
            <person name="Kuo A."/>
            <person name="LaButti K."/>
            <person name="Pangilinan J."/>
            <person name="Lipzen A."/>
            <person name="Riley R."/>
            <person name="Andreopoulos W."/>
            <person name="He G."/>
            <person name="Johnson J."/>
            <person name="Nolan M."/>
            <person name="Tritt A."/>
            <person name="Barry K.W."/>
            <person name="Grigoriev I.V."/>
            <person name="Nagy L.G."/>
            <person name="Hibbett D."/>
            <person name="Henrissat B."/>
            <person name="Matheny P.B."/>
            <person name="Labbe J."/>
            <person name="Martin F.M."/>
        </authorList>
    </citation>
    <scope>NUCLEOTIDE SEQUENCE</scope>
    <source>
        <strain evidence="1">EC-137</strain>
    </source>
</reference>
<sequence>MNPSPRLCTNMQSDSPSVKRLRNSPIPQFDFQLKVLSDSYLSFFNERRRIEEAYIDSMLKLHKRTRTIDLYLDDRPDRGTVRAAWTEIRDNVERETNARQAFLSTLNDEVIGPLTALKETQERTRKRVKEDIKESASAHTDFAESQLPKLKRAYLRKCQEVEDHKAASSAFSSNSSQAPIFSDSQRPSVTSPQPLRPMERKASLGGSSARSRSPPAVDRPTLSDLAYQGKRQLNQLMNLLDKGNTAKDGMGGRSTESSLKTVRAKREADEADKEYRKAVYRLETLRLRRAKILQAGYNSLERFYYEATETVKKALESYTDNMLATTSTQSALAAHARQMVEQVSPAADLSILAAQIPRLFQAAVPPQVFYHNYFVGECRDLSFGLSLSDYAATRGLSDGAVPKVLKLCIDEVEGRGMFIEGIYRISGRHAVVQELQHKLERDEKNFTFNSAADDIHAVASLLKAYLRSLPEPLFKFPLQERIQHTEDYDDHNSNNFAVIRSKIRRLPTVHRNSLKAVVEHLARVASHSDKNKMDAKNLAISFGTVVFGEEDIAQGNDLLAVSTAKDTVMEDLIENAALLFQADDRAQTSGLRQSPPSTSQSTEHADPVVPSFSSASMHSKSASAHSLNDDIPSSSTTVHSRTSDQHDFAPELPPRPAGSIHPSARKPDTSLSPPRSRPPSMPPPPTGESGHTLLAQNVAPRSCPPSMPSLPPRPDSLMTRAALAMSTSSQGTQKQDSNPSCFPRSRHPSLSSSGRKTSSL</sequence>
<evidence type="ECO:0000313" key="1">
    <source>
        <dbReference type="EMBL" id="KAI0035293.1"/>
    </source>
</evidence>
<reference evidence="1" key="1">
    <citation type="submission" date="2021-02" db="EMBL/GenBank/DDBJ databases">
        <authorList>
            <consortium name="DOE Joint Genome Institute"/>
            <person name="Ahrendt S."/>
            <person name="Looney B.P."/>
            <person name="Miyauchi S."/>
            <person name="Morin E."/>
            <person name="Drula E."/>
            <person name="Courty P.E."/>
            <person name="Chicoki N."/>
            <person name="Fauchery L."/>
            <person name="Kohler A."/>
            <person name="Kuo A."/>
            <person name="Labutti K."/>
            <person name="Pangilinan J."/>
            <person name="Lipzen A."/>
            <person name="Riley R."/>
            <person name="Andreopoulos W."/>
            <person name="He G."/>
            <person name="Johnson J."/>
            <person name="Barry K.W."/>
            <person name="Grigoriev I.V."/>
            <person name="Nagy L."/>
            <person name="Hibbett D."/>
            <person name="Henrissat B."/>
            <person name="Matheny P.B."/>
            <person name="Labbe J."/>
            <person name="Martin F."/>
        </authorList>
    </citation>
    <scope>NUCLEOTIDE SEQUENCE</scope>
    <source>
        <strain evidence="1">EC-137</strain>
    </source>
</reference>
<protein>
    <submittedName>
        <fullName evidence="1">Uncharacterized protein</fullName>
    </submittedName>
</protein>
<proteinExistence type="predicted"/>
<name>A0ACB8QTY6_9AGAM</name>
<comment type="caution">
    <text evidence="1">The sequence shown here is derived from an EMBL/GenBank/DDBJ whole genome shotgun (WGS) entry which is preliminary data.</text>
</comment>
<organism evidence="1 2">
    <name type="scientific">Vararia minispora EC-137</name>
    <dbReference type="NCBI Taxonomy" id="1314806"/>
    <lineage>
        <taxon>Eukaryota</taxon>
        <taxon>Fungi</taxon>
        <taxon>Dikarya</taxon>
        <taxon>Basidiomycota</taxon>
        <taxon>Agaricomycotina</taxon>
        <taxon>Agaricomycetes</taxon>
        <taxon>Russulales</taxon>
        <taxon>Lachnocladiaceae</taxon>
        <taxon>Vararia</taxon>
    </lineage>
</organism>
<accession>A0ACB8QTY6</accession>
<evidence type="ECO:0000313" key="2">
    <source>
        <dbReference type="Proteomes" id="UP000814128"/>
    </source>
</evidence>
<gene>
    <name evidence="1" type="ORF">K488DRAFT_76750</name>
</gene>